<dbReference type="STRING" id="53501.SAMN04488043_103363"/>
<dbReference type="SUPFAM" id="SSF46785">
    <property type="entry name" value="Winged helix' DNA-binding domain"/>
    <property type="match status" value="1"/>
</dbReference>
<feature type="domain" description="HTH iclR-type" evidence="4">
    <location>
        <begin position="26"/>
        <end position="88"/>
    </location>
</feature>
<evidence type="ECO:0000313" key="7">
    <source>
        <dbReference type="Proteomes" id="UP000051587"/>
    </source>
</evidence>
<evidence type="ECO:0000259" key="4">
    <source>
        <dbReference type="PROSITE" id="PS51077"/>
    </source>
</evidence>
<dbReference type="Pfam" id="PF01614">
    <property type="entry name" value="IclR_C"/>
    <property type="match status" value="1"/>
</dbReference>
<dbReference type="SUPFAM" id="SSF55781">
    <property type="entry name" value="GAF domain-like"/>
    <property type="match status" value="1"/>
</dbReference>
<dbReference type="EMBL" id="CYSA01000005">
    <property type="protein sequence ID" value="CUH63071.1"/>
    <property type="molecule type" value="Genomic_DNA"/>
</dbReference>
<dbReference type="Gene3D" id="1.10.10.10">
    <property type="entry name" value="Winged helix-like DNA-binding domain superfamily/Winged helix DNA-binding domain"/>
    <property type="match status" value="1"/>
</dbReference>
<name>A0A0P1F5E5_THAGE</name>
<dbReference type="PROSITE" id="PS51078">
    <property type="entry name" value="ICLR_ED"/>
    <property type="match status" value="1"/>
</dbReference>
<dbReference type="InterPro" id="IPR036390">
    <property type="entry name" value="WH_DNA-bd_sf"/>
</dbReference>
<organism evidence="6 7">
    <name type="scientific">Thalassovita gelatinovora</name>
    <name type="common">Thalassobius gelatinovorus</name>
    <dbReference type="NCBI Taxonomy" id="53501"/>
    <lineage>
        <taxon>Bacteria</taxon>
        <taxon>Pseudomonadati</taxon>
        <taxon>Pseudomonadota</taxon>
        <taxon>Alphaproteobacteria</taxon>
        <taxon>Rhodobacterales</taxon>
        <taxon>Roseobacteraceae</taxon>
        <taxon>Thalassovita</taxon>
    </lineage>
</organism>
<proteinExistence type="predicted"/>
<evidence type="ECO:0000259" key="5">
    <source>
        <dbReference type="PROSITE" id="PS51078"/>
    </source>
</evidence>
<evidence type="ECO:0000256" key="1">
    <source>
        <dbReference type="ARBA" id="ARBA00023015"/>
    </source>
</evidence>
<dbReference type="InterPro" id="IPR029016">
    <property type="entry name" value="GAF-like_dom_sf"/>
</dbReference>
<dbReference type="InterPro" id="IPR005471">
    <property type="entry name" value="Tscrpt_reg_IclR_N"/>
</dbReference>
<dbReference type="PANTHER" id="PTHR30136:SF33">
    <property type="entry name" value="TRANSCRIPTIONAL REGULATORY PROTEIN"/>
    <property type="match status" value="1"/>
</dbReference>
<keyword evidence="7" id="KW-1185">Reference proteome</keyword>
<dbReference type="RefSeq" id="WP_233487414.1">
    <property type="nucleotide sequence ID" value="NZ_CP051181.1"/>
</dbReference>
<dbReference type="AlphaFoldDB" id="A0A0P1F5E5"/>
<sequence length="277" mass="30117">MTNNDHKENRTLSGNLLDDPSDPKFVTALARGLALLRAFRDDEVYLSNQSFATRTGLPKTTVTRLTYTLCKLGYLVQGDPGGEYRLGPGVLTLGHGVLAGMEIKDRAQLELADICRGDNPHVAAALGERFGQSVVYLATHRSPNSVSMVFHLGAQVPLFYSSIGRAILMGLPEDEQDALLDDALRAAEPADHLRLKAGLSRARDDFTRYGFCTSFSDWRKEINGIAVPVRAAQGGSLYAINVGGFAFLNPAETLIDIYAPRLIQAAQTLSQRPQIDA</sequence>
<dbReference type="GO" id="GO:0045892">
    <property type="term" value="P:negative regulation of DNA-templated transcription"/>
    <property type="evidence" value="ECO:0007669"/>
    <property type="project" value="TreeGrafter"/>
</dbReference>
<dbReference type="Pfam" id="PF09339">
    <property type="entry name" value="HTH_IclR"/>
    <property type="match status" value="1"/>
</dbReference>
<dbReference type="InterPro" id="IPR014757">
    <property type="entry name" value="Tscrpt_reg_IclR_C"/>
</dbReference>
<dbReference type="GO" id="GO:0003700">
    <property type="term" value="F:DNA-binding transcription factor activity"/>
    <property type="evidence" value="ECO:0007669"/>
    <property type="project" value="TreeGrafter"/>
</dbReference>
<keyword evidence="1" id="KW-0805">Transcription regulation</keyword>
<dbReference type="SMART" id="SM00346">
    <property type="entry name" value="HTH_ICLR"/>
    <property type="match status" value="1"/>
</dbReference>
<dbReference type="InterPro" id="IPR050707">
    <property type="entry name" value="HTH_MetabolicPath_Reg"/>
</dbReference>
<evidence type="ECO:0000313" key="6">
    <source>
        <dbReference type="EMBL" id="CUH63071.1"/>
    </source>
</evidence>
<keyword evidence="2" id="KW-0238">DNA-binding</keyword>
<evidence type="ECO:0000256" key="3">
    <source>
        <dbReference type="ARBA" id="ARBA00023163"/>
    </source>
</evidence>
<dbReference type="GO" id="GO:0003677">
    <property type="term" value="F:DNA binding"/>
    <property type="evidence" value="ECO:0007669"/>
    <property type="project" value="UniProtKB-KW"/>
</dbReference>
<dbReference type="PROSITE" id="PS51077">
    <property type="entry name" value="HTH_ICLR"/>
    <property type="match status" value="1"/>
</dbReference>
<gene>
    <name evidence="6" type="primary">pcaR_1</name>
    <name evidence="6" type="ORF">TG4357_00463</name>
</gene>
<feature type="domain" description="IclR-ED" evidence="5">
    <location>
        <begin position="89"/>
        <end position="275"/>
    </location>
</feature>
<reference evidence="6 7" key="1">
    <citation type="submission" date="2015-09" db="EMBL/GenBank/DDBJ databases">
        <authorList>
            <consortium name="Swine Surveillance"/>
        </authorList>
    </citation>
    <scope>NUCLEOTIDE SEQUENCE [LARGE SCALE GENOMIC DNA]</scope>
    <source>
        <strain evidence="6 7">CECT 4357</strain>
    </source>
</reference>
<dbReference type="InterPro" id="IPR036388">
    <property type="entry name" value="WH-like_DNA-bd_sf"/>
</dbReference>
<evidence type="ECO:0000256" key="2">
    <source>
        <dbReference type="ARBA" id="ARBA00023125"/>
    </source>
</evidence>
<protein>
    <submittedName>
        <fullName evidence="6">Pca regulon regulatory protein</fullName>
    </submittedName>
</protein>
<accession>A0A0P1F5E5</accession>
<keyword evidence="3" id="KW-0804">Transcription</keyword>
<dbReference type="Proteomes" id="UP000051587">
    <property type="component" value="Unassembled WGS sequence"/>
</dbReference>
<dbReference type="PANTHER" id="PTHR30136">
    <property type="entry name" value="HELIX-TURN-HELIX TRANSCRIPTIONAL REGULATOR, ICLR FAMILY"/>
    <property type="match status" value="1"/>
</dbReference>
<dbReference type="Gene3D" id="3.30.450.40">
    <property type="match status" value="1"/>
</dbReference>